<dbReference type="KEGG" id="lse:F1C12_10205"/>
<dbReference type="AlphaFoldDB" id="A0A7G6YAE4"/>
<dbReference type="RefSeq" id="WP_185278621.1">
    <property type="nucleotide sequence ID" value="NZ_CP043641.1"/>
</dbReference>
<dbReference type="InterPro" id="IPR027417">
    <property type="entry name" value="P-loop_NTPase"/>
</dbReference>
<dbReference type="Gene3D" id="1.10.10.1150">
    <property type="entry name" value="Coenzyme PQQ synthesis protein D (PqqD)"/>
    <property type="match status" value="1"/>
</dbReference>
<evidence type="ECO:0000313" key="2">
    <source>
        <dbReference type="Proteomes" id="UP000515511"/>
    </source>
</evidence>
<dbReference type="Pfam" id="PF05402">
    <property type="entry name" value="PqqD"/>
    <property type="match status" value="1"/>
</dbReference>
<dbReference type="Gene3D" id="3.40.50.300">
    <property type="entry name" value="P-loop containing nucleotide triphosphate hydrolases"/>
    <property type="match status" value="1"/>
</dbReference>
<accession>A0A7G6YAE4</accession>
<dbReference type="EMBL" id="CP043641">
    <property type="protein sequence ID" value="QNE35459.1"/>
    <property type="molecule type" value="Genomic_DNA"/>
</dbReference>
<protein>
    <submittedName>
        <fullName evidence="1">Uncharacterized protein</fullName>
    </submittedName>
</protein>
<dbReference type="InterPro" id="IPR008792">
    <property type="entry name" value="PQQD"/>
</dbReference>
<evidence type="ECO:0000313" key="1">
    <source>
        <dbReference type="EMBL" id="QNE35459.1"/>
    </source>
</evidence>
<proteinExistence type="predicted"/>
<organism evidence="1 2">
    <name type="scientific">Leifsonia shinshuensis</name>
    <dbReference type="NCBI Taxonomy" id="150026"/>
    <lineage>
        <taxon>Bacteria</taxon>
        <taxon>Bacillati</taxon>
        <taxon>Actinomycetota</taxon>
        <taxon>Actinomycetes</taxon>
        <taxon>Micrococcales</taxon>
        <taxon>Microbacteriaceae</taxon>
        <taxon>Leifsonia</taxon>
    </lineage>
</organism>
<reference evidence="2" key="1">
    <citation type="submission" date="2019-09" db="EMBL/GenBank/DDBJ databases">
        <title>Antimicrobial potential of Antarctic Bacteria.</title>
        <authorList>
            <person name="Benaud N."/>
            <person name="Edwards R.J."/>
            <person name="Ferrari B.C."/>
        </authorList>
    </citation>
    <scope>NUCLEOTIDE SEQUENCE [LARGE SCALE GENOMIC DNA]</scope>
    <source>
        <strain evidence="2">INR9</strain>
    </source>
</reference>
<gene>
    <name evidence="1" type="ORF">F1C12_10205</name>
</gene>
<dbReference type="Proteomes" id="UP000515511">
    <property type="component" value="Chromosome"/>
</dbReference>
<sequence>MTGEFQVNALGARLRVAVQGMPESDVDALRGQWSRLASEGDPTGVVTVGGTGDSADVSGRDLDEVGIALRRAINQRAILARRGELVTFHAAGLADPATGGVIALIGPSGAGKSTAAAALGAALGYVSDETVAVASSGEVIAFPQPLAFKRSAARGKHVVGPDELGLVRPGPRLRLTRIALLDRTDDGTTPTVETVGLGEVLGDLVEQINYFSALPAPLTLLDRLVRRCGGVQVIGYREAADLVGPVRELLRTAAEGAMYSRAEVDDWVDLDGEAVVHARDTITRLTPVSSLVWRLLDVPLTLPRLVAEAEREFGPAPGGSSEDAVRGVLRELGDAGLVRSSRGRHRARD</sequence>
<dbReference type="InterPro" id="IPR041881">
    <property type="entry name" value="PqqD_sf"/>
</dbReference>
<name>A0A7G6YAE4_9MICO</name>
<dbReference type="SUPFAM" id="SSF53795">
    <property type="entry name" value="PEP carboxykinase-like"/>
    <property type="match status" value="1"/>
</dbReference>